<feature type="compositionally biased region" description="Polar residues" evidence="5">
    <location>
        <begin position="857"/>
        <end position="871"/>
    </location>
</feature>
<sequence length="1271" mass="143014">MAESTDLMQQLNPQTESLLTSLTTKMTEVLTRSQTSPHPPPADSSTAPIGIKLNGSNYALWSQVVEMYISGKDKLGYINGDSPQPPETDPSFRRWRTENAIVKGWLINSMDSSLIANFIRFPTAKQVWDSAATTYFDGTDTSQVYDLRRRVTRTKQAGGSIEKYYNDLQGLWREIDFRRPNPMECAGDIQKYNSILQEDRVYIFLDGLDDRLDKTRSDVLQLKPFPTVEQAYAHVRREDVRQMVMTSGADTAPRVVMASKGIKAGHYHTPPKTGVLSLSSGKSNPPSKSKAPSDGMKCTHCGNAKHTRETCFKLHGYPDWWHDLQARKKHEAPVIDDSTGRAAMVTGEPSLSLTSQVESSHNPGNCSNALHSSTHNDDDNWILDSGATDHMTFDSNDFSHATPPRRSHVANANGVTYPVTGAGTVTLSPSLSLSHTLLVPSLSNKLMSVSQVTADLNCVVLMYSTFCLLQDILTKEIIGRGTKRGGLYYVDDFSLGRANHMHHTVNNKERQIWLWHHRLGHPSFGYLKHLFPDLFSNTMHSNFKCNTCILAKSHRVSYPVSMNKSAIPFALIHSDVWGPSPVTTSSGHRWFVIFVDDCTRMTWLYLLKHKDEVFGVFKSFHIMVQTQFSAKIQILRSDNGGEYVNQPFQAYFQSHGLFHETSCSQTPQQNGIAERKNRHILETARALLIGAHVPSRYWDDAVATAVHLLNRMPTKVLTFQTPLKVLSNHVPLPAVLMIPPRIFGCVAFVHLHKNQRTKLDPCAVRCLFLGYGLHKKRHPIPLFKGELRDEEQNWWGSEELDVEDNPAHMNDGNDIIEPDVQTLRAEPVSSANAESEDESPHSSVPDPDDPPSENIPEVSSPTTPLHTNAMDTSTANLDWPLHQLDVKNAFLHGDLEEEVYMDIPPGYTASSKAKIACKLQRALYGLKQSPRAWFGRFSSAMRKYGFQQSNSDHTLFLKHRLGKVTALIVYVDDMIITGDDAEEISRLQEQLSTEFEMKNLGGLKYFLGIEVARSRQGIFLSQRKYVLDLLSEVPADKERYQRLVGKLIYLSHTRPDIAYAVSVVSQFMHCPSEDHMDAVIRILRYLKSSPGKGLMFSKNNHLNVDGYTDADWAGNISDRKSTSGYFTFVGGNLVTWRSKKQKVVALSSAEAEFRGMAKGLCELLWLRRLLAEIGFAPSSEMNLFCDNKAAIDISHNPVQHDRTKHVEVDRHFIKHNLEEKIIRFPFVKSKDQLADILTKVVSTRNFYDSLDKLGHKRYLCTNLRGSVGVSC</sequence>
<dbReference type="InterPro" id="IPR036397">
    <property type="entry name" value="RNaseH_sf"/>
</dbReference>
<dbReference type="InterPro" id="IPR029472">
    <property type="entry name" value="Copia-like_N"/>
</dbReference>
<keyword evidence="4" id="KW-0378">Hydrolase</keyword>
<dbReference type="CDD" id="cd09272">
    <property type="entry name" value="RNase_HI_RT_Ty1"/>
    <property type="match status" value="1"/>
</dbReference>
<dbReference type="InterPro" id="IPR039537">
    <property type="entry name" value="Retrotran_Ty1/copia-like"/>
</dbReference>
<reference evidence="7" key="1">
    <citation type="submission" date="2018-02" db="EMBL/GenBank/DDBJ databases">
        <authorList>
            <person name="Cohen D.B."/>
            <person name="Kent A.D."/>
        </authorList>
    </citation>
    <scope>NUCLEOTIDE SEQUENCE</scope>
</reference>
<dbReference type="SUPFAM" id="SSF53098">
    <property type="entry name" value="Ribonuclease H-like"/>
    <property type="match status" value="1"/>
</dbReference>
<evidence type="ECO:0000256" key="5">
    <source>
        <dbReference type="SAM" id="MobiDB-lite"/>
    </source>
</evidence>
<keyword evidence="1" id="KW-0645">Protease</keyword>
<dbReference type="InterPro" id="IPR054722">
    <property type="entry name" value="PolX-like_BBD"/>
</dbReference>
<gene>
    <name evidence="7" type="ORF">FSB_LOCUS56871</name>
</gene>
<dbReference type="InterPro" id="IPR012337">
    <property type="entry name" value="RNaseH-like_sf"/>
</dbReference>
<dbReference type="InterPro" id="IPR025724">
    <property type="entry name" value="GAG-pre-integrase_dom"/>
</dbReference>
<keyword evidence="3" id="KW-0064">Aspartyl protease</keyword>
<dbReference type="EMBL" id="OIVN01006253">
    <property type="protein sequence ID" value="SPD28989.1"/>
    <property type="molecule type" value="Genomic_DNA"/>
</dbReference>
<dbReference type="InterPro" id="IPR057670">
    <property type="entry name" value="SH3_retrovirus"/>
</dbReference>
<dbReference type="InterPro" id="IPR043502">
    <property type="entry name" value="DNA/RNA_pol_sf"/>
</dbReference>
<evidence type="ECO:0000259" key="6">
    <source>
        <dbReference type="PROSITE" id="PS50994"/>
    </source>
</evidence>
<name>A0A2N9IXX0_FAGSY</name>
<dbReference type="Pfam" id="PF25597">
    <property type="entry name" value="SH3_retrovirus"/>
    <property type="match status" value="1"/>
</dbReference>
<evidence type="ECO:0000256" key="2">
    <source>
        <dbReference type="ARBA" id="ARBA00022723"/>
    </source>
</evidence>
<dbReference type="GO" id="GO:0015074">
    <property type="term" value="P:DNA integration"/>
    <property type="evidence" value="ECO:0007669"/>
    <property type="project" value="InterPro"/>
</dbReference>
<dbReference type="InterPro" id="IPR001584">
    <property type="entry name" value="Integrase_cat-core"/>
</dbReference>
<feature type="region of interest" description="Disordered" evidence="5">
    <location>
        <begin position="266"/>
        <end position="296"/>
    </location>
</feature>
<dbReference type="InterPro" id="IPR013103">
    <property type="entry name" value="RVT_2"/>
</dbReference>
<evidence type="ECO:0000256" key="4">
    <source>
        <dbReference type="ARBA" id="ARBA00022801"/>
    </source>
</evidence>
<proteinExistence type="predicted"/>
<feature type="region of interest" description="Disordered" evidence="5">
    <location>
        <begin position="352"/>
        <end position="371"/>
    </location>
</feature>
<feature type="domain" description="Integrase catalytic" evidence="6">
    <location>
        <begin position="564"/>
        <end position="730"/>
    </location>
</feature>
<dbReference type="GO" id="GO:0046872">
    <property type="term" value="F:metal ion binding"/>
    <property type="evidence" value="ECO:0007669"/>
    <property type="project" value="UniProtKB-KW"/>
</dbReference>
<dbReference type="Pfam" id="PF00665">
    <property type="entry name" value="rve"/>
    <property type="match status" value="1"/>
</dbReference>
<dbReference type="Pfam" id="PF07727">
    <property type="entry name" value="RVT_2"/>
    <property type="match status" value="1"/>
</dbReference>
<feature type="compositionally biased region" description="Low complexity" evidence="5">
    <location>
        <begin position="277"/>
        <end position="293"/>
    </location>
</feature>
<dbReference type="Pfam" id="PF22936">
    <property type="entry name" value="Pol_BBD"/>
    <property type="match status" value="1"/>
</dbReference>
<organism evidence="7">
    <name type="scientific">Fagus sylvatica</name>
    <name type="common">Beechnut</name>
    <dbReference type="NCBI Taxonomy" id="28930"/>
    <lineage>
        <taxon>Eukaryota</taxon>
        <taxon>Viridiplantae</taxon>
        <taxon>Streptophyta</taxon>
        <taxon>Embryophyta</taxon>
        <taxon>Tracheophyta</taxon>
        <taxon>Spermatophyta</taxon>
        <taxon>Magnoliopsida</taxon>
        <taxon>eudicotyledons</taxon>
        <taxon>Gunneridae</taxon>
        <taxon>Pentapetalae</taxon>
        <taxon>rosids</taxon>
        <taxon>fabids</taxon>
        <taxon>Fagales</taxon>
        <taxon>Fagaceae</taxon>
        <taxon>Fagus</taxon>
    </lineage>
</organism>
<evidence type="ECO:0000256" key="1">
    <source>
        <dbReference type="ARBA" id="ARBA00022670"/>
    </source>
</evidence>
<dbReference type="Pfam" id="PF14244">
    <property type="entry name" value="Retrotran_gag_3"/>
    <property type="match status" value="1"/>
</dbReference>
<dbReference type="SUPFAM" id="SSF56672">
    <property type="entry name" value="DNA/RNA polymerases"/>
    <property type="match status" value="1"/>
</dbReference>
<feature type="region of interest" description="Disordered" evidence="5">
    <location>
        <begin position="825"/>
        <end position="871"/>
    </location>
</feature>
<dbReference type="GO" id="GO:0003676">
    <property type="term" value="F:nucleic acid binding"/>
    <property type="evidence" value="ECO:0007669"/>
    <property type="project" value="InterPro"/>
</dbReference>
<evidence type="ECO:0000313" key="7">
    <source>
        <dbReference type="EMBL" id="SPD28989.1"/>
    </source>
</evidence>
<dbReference type="AlphaFoldDB" id="A0A2N9IXX0"/>
<dbReference type="Pfam" id="PF13976">
    <property type="entry name" value="gag_pre-integrs"/>
    <property type="match status" value="1"/>
</dbReference>
<dbReference type="PANTHER" id="PTHR42648">
    <property type="entry name" value="TRANSPOSASE, PUTATIVE-RELATED"/>
    <property type="match status" value="1"/>
</dbReference>
<evidence type="ECO:0000256" key="3">
    <source>
        <dbReference type="ARBA" id="ARBA00022750"/>
    </source>
</evidence>
<dbReference type="GO" id="GO:0004190">
    <property type="term" value="F:aspartic-type endopeptidase activity"/>
    <property type="evidence" value="ECO:0007669"/>
    <property type="project" value="UniProtKB-KW"/>
</dbReference>
<keyword evidence="2" id="KW-0479">Metal-binding</keyword>
<accession>A0A2N9IXX0</accession>
<dbReference type="GO" id="GO:0006508">
    <property type="term" value="P:proteolysis"/>
    <property type="evidence" value="ECO:0007669"/>
    <property type="project" value="UniProtKB-KW"/>
</dbReference>
<dbReference type="PANTHER" id="PTHR42648:SF22">
    <property type="entry name" value="REVERSE TRANSCRIPTASE TY1_COPIA-TYPE DOMAIN-CONTAINING PROTEIN"/>
    <property type="match status" value="1"/>
</dbReference>
<dbReference type="PROSITE" id="PS50994">
    <property type="entry name" value="INTEGRASE"/>
    <property type="match status" value="1"/>
</dbReference>
<feature type="region of interest" description="Disordered" evidence="5">
    <location>
        <begin position="29"/>
        <end position="48"/>
    </location>
</feature>
<dbReference type="Gene3D" id="3.30.420.10">
    <property type="entry name" value="Ribonuclease H-like superfamily/Ribonuclease H"/>
    <property type="match status" value="1"/>
</dbReference>
<protein>
    <recommendedName>
        <fullName evidence="6">Integrase catalytic domain-containing protein</fullName>
    </recommendedName>
</protein>